<evidence type="ECO:0000256" key="4">
    <source>
        <dbReference type="ARBA" id="ARBA00013417"/>
    </source>
</evidence>
<protein>
    <recommendedName>
        <fullName evidence="4">V-type proton ATPase subunit D</fullName>
    </recommendedName>
    <alternativeName>
        <fullName evidence="3">V-type proton ATPase subunit d</fullName>
    </alternativeName>
    <alternativeName>
        <fullName evidence="11 12">Vacuolar proton pump subunit D</fullName>
    </alternativeName>
</protein>
<keyword evidence="8" id="KW-0689">Ribosomal protein</keyword>
<dbReference type="FunFam" id="3.30.300.20:FF:000006">
    <property type="entry name" value="40S ribosomal protein S3"/>
    <property type="match status" value="1"/>
</dbReference>
<dbReference type="InterPro" id="IPR044911">
    <property type="entry name" value="V-type_ATPase_csu/dsu_dom_3"/>
</dbReference>
<feature type="domain" description="KH type-2" evidence="16">
    <location>
        <begin position="23"/>
        <end position="94"/>
    </location>
</feature>
<dbReference type="InterPro" id="IPR015946">
    <property type="entry name" value="KH_dom-like_a/b"/>
</dbReference>
<evidence type="ECO:0000256" key="14">
    <source>
        <dbReference type="ARBA" id="ARBA00059209"/>
    </source>
</evidence>
<evidence type="ECO:0000256" key="7">
    <source>
        <dbReference type="ARBA" id="ARBA00022884"/>
    </source>
</evidence>
<keyword evidence="6" id="KW-0375">Hydrogen ion transport</keyword>
<evidence type="ECO:0000256" key="2">
    <source>
        <dbReference type="ARBA" id="ARBA00010761"/>
    </source>
</evidence>
<dbReference type="Gene3D" id="3.30.1140.32">
    <property type="entry name" value="Ribosomal protein S3, C-terminal domain"/>
    <property type="match status" value="1"/>
</dbReference>
<dbReference type="FunCoup" id="A0A163K2W4">
    <property type="interactions" value="428"/>
</dbReference>
<dbReference type="NCBIfam" id="NF003219">
    <property type="entry name" value="PRK04191.1"/>
    <property type="match status" value="1"/>
</dbReference>
<dbReference type="Gene3D" id="3.30.300.20">
    <property type="match status" value="1"/>
</dbReference>
<evidence type="ECO:0000313" key="17">
    <source>
        <dbReference type="EMBL" id="SAM03823.1"/>
    </source>
</evidence>
<evidence type="ECO:0000313" key="18">
    <source>
        <dbReference type="Proteomes" id="UP000078561"/>
    </source>
</evidence>
<evidence type="ECO:0000256" key="15">
    <source>
        <dbReference type="PROSITE-ProRule" id="PRU00118"/>
    </source>
</evidence>
<dbReference type="GO" id="GO:0005773">
    <property type="term" value="C:vacuole"/>
    <property type="evidence" value="ECO:0007669"/>
    <property type="project" value="UniProtKB-ARBA"/>
</dbReference>
<dbReference type="InterPro" id="IPR016727">
    <property type="entry name" value="ATPase_V0-cplx_dsu"/>
</dbReference>
<dbReference type="SUPFAM" id="SSF54814">
    <property type="entry name" value="Prokaryotic type KH domain (KH-domain type II)"/>
    <property type="match status" value="1"/>
</dbReference>
<dbReference type="Proteomes" id="UP000078561">
    <property type="component" value="Unassembled WGS sequence"/>
</dbReference>
<dbReference type="GO" id="GO:0003735">
    <property type="term" value="F:structural constituent of ribosome"/>
    <property type="evidence" value="ECO:0007669"/>
    <property type="project" value="InterPro"/>
</dbReference>
<dbReference type="EMBL" id="LT554300">
    <property type="protein sequence ID" value="SAM03823.1"/>
    <property type="molecule type" value="Genomic_DNA"/>
</dbReference>
<dbReference type="GO" id="GO:0046961">
    <property type="term" value="F:proton-transporting ATPase activity, rotational mechanism"/>
    <property type="evidence" value="ECO:0007669"/>
    <property type="project" value="InterPro"/>
</dbReference>
<evidence type="ECO:0000256" key="13">
    <source>
        <dbReference type="ARBA" id="ARBA00059115"/>
    </source>
</evidence>
<dbReference type="STRING" id="4829.A0A163K2W4"/>
<comment type="function">
    <text evidence="14">Subunit of the integral membrane V0 complex of vacuolar ATPase. Vacuolar ATPase is responsible for acidifying a variety of intracellular compartments in eukaryotic cells, thus providing most of the energy required for transport processes in the vacuolar system.</text>
</comment>
<comment type="function">
    <text evidence="13">Subunit of the V0 complex of vacuolar(H+)-ATPase (V-ATPase), a multisubunit enzyme composed of a peripheral complex (V1) that hydrolyzes ATP and a membrane integral complex (V0) that translocates protons. V-ATPase is responsible for acidifying and maintaining the pH of intracellular compartments. This subunit is a non-integral membrane component of the membrane pore domain and is required for proper assembly of the V0 sector. Might be involved in the regulated assembly of V1 subunits onto the membrane sector or alternatively may prevent the passage of protons through V0 pores.</text>
</comment>
<keyword evidence="10" id="KW-0687">Ribonucleoprotein</keyword>
<dbReference type="GO" id="GO:0003723">
    <property type="term" value="F:RNA binding"/>
    <property type="evidence" value="ECO:0007669"/>
    <property type="project" value="UniProtKB-UniRule"/>
</dbReference>
<dbReference type="FunFam" id="3.30.1140.32:FF:000004">
    <property type="entry name" value="40S ribosomal protein S3"/>
    <property type="match status" value="1"/>
</dbReference>
<dbReference type="InterPro" id="IPR002843">
    <property type="entry name" value="ATPase_V0-cplx_csu/dsu"/>
</dbReference>
<evidence type="ECO:0000256" key="8">
    <source>
        <dbReference type="ARBA" id="ARBA00022980"/>
    </source>
</evidence>
<dbReference type="GO" id="GO:0006412">
    <property type="term" value="P:translation"/>
    <property type="evidence" value="ECO:0007669"/>
    <property type="project" value="InterPro"/>
</dbReference>
<dbReference type="CDD" id="cd02413">
    <property type="entry name" value="KH-II_40S_S3"/>
    <property type="match status" value="1"/>
</dbReference>
<dbReference type="InterPro" id="IPR001351">
    <property type="entry name" value="Ribosomal_uS3_C"/>
</dbReference>
<keyword evidence="7 15" id="KW-0694">RNA-binding</keyword>
<dbReference type="FunFam" id="1.20.1690.10:FF:000001">
    <property type="entry name" value="V-type proton ATPase subunit"/>
    <property type="match status" value="1"/>
</dbReference>
<dbReference type="InterPro" id="IPR005703">
    <property type="entry name" value="Ribosomal_uS3_euk/arc"/>
</dbReference>
<dbReference type="OrthoDB" id="10250083at2759"/>
<dbReference type="Pfam" id="PF00189">
    <property type="entry name" value="Ribosomal_S3_C"/>
    <property type="match status" value="1"/>
</dbReference>
<dbReference type="InterPro" id="IPR036419">
    <property type="entry name" value="Ribosomal_S3_C_sf"/>
</dbReference>
<organism evidence="17">
    <name type="scientific">Absidia glauca</name>
    <name type="common">Pin mould</name>
    <dbReference type="NCBI Taxonomy" id="4829"/>
    <lineage>
        <taxon>Eukaryota</taxon>
        <taxon>Fungi</taxon>
        <taxon>Fungi incertae sedis</taxon>
        <taxon>Mucoromycota</taxon>
        <taxon>Mucoromycotina</taxon>
        <taxon>Mucoromycetes</taxon>
        <taxon>Mucorales</taxon>
        <taxon>Cunninghamellaceae</taxon>
        <taxon>Absidia</taxon>
    </lineage>
</organism>
<gene>
    <name evidence="17" type="primary">ABSGL_09677.1 scaffold 11583</name>
</gene>
<dbReference type="InterPro" id="IPR004044">
    <property type="entry name" value="KH_dom_type_2"/>
</dbReference>
<dbReference type="GO" id="GO:0015935">
    <property type="term" value="C:small ribosomal subunit"/>
    <property type="evidence" value="ECO:0007669"/>
    <property type="project" value="InterPro"/>
</dbReference>
<evidence type="ECO:0000256" key="10">
    <source>
        <dbReference type="ARBA" id="ARBA00023274"/>
    </source>
</evidence>
<keyword evidence="5" id="KW-0813">Transport</keyword>
<dbReference type="PROSITE" id="PS50823">
    <property type="entry name" value="KH_TYPE_2"/>
    <property type="match status" value="1"/>
</dbReference>
<evidence type="ECO:0000256" key="6">
    <source>
        <dbReference type="ARBA" id="ARBA00022781"/>
    </source>
</evidence>
<accession>A0A163K2W4</accession>
<evidence type="ECO:0000256" key="5">
    <source>
        <dbReference type="ARBA" id="ARBA00022448"/>
    </source>
</evidence>
<dbReference type="InterPro" id="IPR035067">
    <property type="entry name" value="V-type_ATPase_csu/dsu"/>
</dbReference>
<evidence type="ECO:0000256" key="11">
    <source>
        <dbReference type="ARBA" id="ARBA00030317"/>
    </source>
</evidence>
<dbReference type="Gene3D" id="1.10.132.50">
    <property type="entry name" value="ATP synthase (C/AC39) subunit, domain 3"/>
    <property type="match status" value="1"/>
</dbReference>
<dbReference type="Pfam" id="PF07650">
    <property type="entry name" value="KH_2"/>
    <property type="match status" value="1"/>
</dbReference>
<dbReference type="FunFam" id="1.20.1690.10:FF:000003">
    <property type="entry name" value="V-type proton ATPase subunit"/>
    <property type="match status" value="1"/>
</dbReference>
<dbReference type="Gene3D" id="1.20.1690.10">
    <property type="entry name" value="V-type ATP synthase subunit C domain"/>
    <property type="match status" value="2"/>
</dbReference>
<name>A0A163K2W4_ABSGL</name>
<evidence type="ECO:0000256" key="12">
    <source>
        <dbReference type="ARBA" id="ARBA00030340"/>
    </source>
</evidence>
<dbReference type="SUPFAM" id="SSF54821">
    <property type="entry name" value="Ribosomal protein S3 C-terminal domain"/>
    <property type="match status" value="1"/>
</dbReference>
<dbReference type="FunFam" id="1.10.132.50:FF:000002">
    <property type="entry name" value="V-type proton ATPase subunit"/>
    <property type="match status" value="1"/>
</dbReference>
<dbReference type="NCBIfam" id="TIGR01008">
    <property type="entry name" value="uS3_euk_arch"/>
    <property type="match status" value="1"/>
</dbReference>
<evidence type="ECO:0000256" key="3">
    <source>
        <dbReference type="ARBA" id="ARBA00013354"/>
    </source>
</evidence>
<reference evidence="17" key="1">
    <citation type="submission" date="2016-04" db="EMBL/GenBank/DDBJ databases">
        <authorList>
            <person name="Evans L.H."/>
            <person name="Alamgir A."/>
            <person name="Owens N."/>
            <person name="Weber N.D."/>
            <person name="Virtaneva K."/>
            <person name="Barbian K."/>
            <person name="Babar A."/>
            <person name="Rosenke K."/>
        </authorList>
    </citation>
    <scope>NUCLEOTIDE SEQUENCE [LARGE SCALE GENOMIC DNA]</scope>
    <source>
        <strain evidence="17">CBS 101.48</strain>
    </source>
</reference>
<keyword evidence="9" id="KW-0406">Ion transport</keyword>
<dbReference type="PANTHER" id="PTHR11028">
    <property type="entry name" value="VACUOLAR ATP SYNTHASE SUBUNIT AC39"/>
    <property type="match status" value="1"/>
</dbReference>
<dbReference type="Pfam" id="PF01992">
    <property type="entry name" value="vATP-synt_AC39"/>
    <property type="match status" value="1"/>
</dbReference>
<dbReference type="InterPro" id="IPR009019">
    <property type="entry name" value="KH_sf_prok-type"/>
</dbReference>
<dbReference type="InterPro" id="IPR036079">
    <property type="entry name" value="ATPase_csu/dsu_sf"/>
</dbReference>
<dbReference type="AlphaFoldDB" id="A0A163K2W4"/>
<keyword evidence="18" id="KW-1185">Reference proteome</keyword>
<proteinExistence type="inferred from homology"/>
<evidence type="ECO:0000259" key="16">
    <source>
        <dbReference type="PROSITE" id="PS50823"/>
    </source>
</evidence>
<dbReference type="GO" id="GO:0033179">
    <property type="term" value="C:proton-transporting V-type ATPase, V0 domain"/>
    <property type="evidence" value="ECO:0007669"/>
    <property type="project" value="InterPro"/>
</dbReference>
<dbReference type="SUPFAM" id="SSF103486">
    <property type="entry name" value="V-type ATP synthase subunit C"/>
    <property type="match status" value="1"/>
</dbReference>
<comment type="similarity">
    <text evidence="2">Belongs to the universal ribosomal protein uS3 family.</text>
</comment>
<dbReference type="InParanoid" id="A0A163K2W4"/>
<evidence type="ECO:0000256" key="1">
    <source>
        <dbReference type="ARBA" id="ARBA00006709"/>
    </source>
</evidence>
<sequence>MAQVAAQISKKRKVADGVFYAELNEYLTRELAEDGYAGVEVRVTPARTEIIIRATHTQNVLGEKGRRIRELTTLVQKRFKFSENAVELYAERVQNRGLCAIAQCESVKFKLLNGLAVRRACYGVVRFVMESGAKGCEVVVSGKLRAARAKAMKFSDGFMIHSGQPTRDFITTAVRHVMLRQGVLGIKVKIMLDNDPTGRQGPKQTLPDIVTILEPKEESFIEVPTAQEFGAPAPAPVAAEQPSPTIMSTEVLYNENNGFVDAILRGYRSGILNSSQYLNFTQCETLEDLRLQIGATDYGTLLQNEPSPIATSTISEKLTQRLVEEFDYIRSVATQPLAKFLDYITYQYMIDNVILLITGTLHERDTHELLERCHPLGVFDSMPALCVATTVAELFNTVLVETPLAPYFANCLSAHDLDELNIEIIRNTLYKAYLEDFYQFCQTLDGPTAEVMGDILRFEADRRTFNITLNSFGTELTKEDRKKLFPTIGRLYPEGNARLAQADEFEQVKAVCEVFHEYRGFLDTSSNKTLEDMFFEHEVFLNRLAFQQQFNFGIFYAYVKLKEQEIRNIVWIAECISQNQKDRIGSYIPVM</sequence>
<evidence type="ECO:0000256" key="9">
    <source>
        <dbReference type="ARBA" id="ARBA00023065"/>
    </source>
</evidence>
<comment type="similarity">
    <text evidence="1">Belongs to the V-ATPase V0D/AC39 subunit family.</text>
</comment>